<organism evidence="2 3">
    <name type="scientific">Ameyamaea chiangmaiensis</name>
    <dbReference type="NCBI Taxonomy" id="442969"/>
    <lineage>
        <taxon>Bacteria</taxon>
        <taxon>Pseudomonadati</taxon>
        <taxon>Pseudomonadota</taxon>
        <taxon>Alphaproteobacteria</taxon>
        <taxon>Acetobacterales</taxon>
        <taxon>Acetobacteraceae</taxon>
        <taxon>Ameyamaea</taxon>
    </lineage>
</organism>
<evidence type="ECO:0000313" key="2">
    <source>
        <dbReference type="EMBL" id="NVN42033.1"/>
    </source>
</evidence>
<gene>
    <name evidence="2" type="ORF">HUK82_15910</name>
</gene>
<evidence type="ECO:0000256" key="1">
    <source>
        <dbReference type="SAM" id="Phobius"/>
    </source>
</evidence>
<feature type="transmembrane region" description="Helical" evidence="1">
    <location>
        <begin position="31"/>
        <end position="50"/>
    </location>
</feature>
<dbReference type="EMBL" id="JABXXR010000248">
    <property type="protein sequence ID" value="NVN42033.1"/>
    <property type="molecule type" value="Genomic_DNA"/>
</dbReference>
<reference evidence="2 3" key="1">
    <citation type="submission" date="2020-06" db="EMBL/GenBank/DDBJ databases">
        <title>Description of novel acetic acid bacteria.</title>
        <authorList>
            <person name="Sombolestani A."/>
        </authorList>
    </citation>
    <scope>NUCLEOTIDE SEQUENCE [LARGE SCALE GENOMIC DNA]</scope>
    <source>
        <strain evidence="2 3">LMG 27010</strain>
    </source>
</reference>
<name>A0A850PGT3_9PROT</name>
<evidence type="ECO:0000313" key="3">
    <source>
        <dbReference type="Proteomes" id="UP000585665"/>
    </source>
</evidence>
<protein>
    <submittedName>
        <fullName evidence="2">Uncharacterized protein</fullName>
    </submittedName>
</protein>
<keyword evidence="1" id="KW-0472">Membrane</keyword>
<proteinExistence type="predicted"/>
<sequence length="64" mass="7046">MLRLITIQLVAIAVFALFALLAPHYRGMAETVMTCFGLFALAEAALWLALDARDQRRARVAGRA</sequence>
<comment type="caution">
    <text evidence="2">The sequence shown here is derived from an EMBL/GenBank/DDBJ whole genome shotgun (WGS) entry which is preliminary data.</text>
</comment>
<keyword evidence="3" id="KW-1185">Reference proteome</keyword>
<keyword evidence="1" id="KW-0812">Transmembrane</keyword>
<dbReference type="AlphaFoldDB" id="A0A850PGT3"/>
<dbReference type="RefSeq" id="WP_176614866.1">
    <property type="nucleotide sequence ID" value="NZ_JABXXR010000248.1"/>
</dbReference>
<feature type="transmembrane region" description="Helical" evidence="1">
    <location>
        <begin position="7"/>
        <end position="25"/>
    </location>
</feature>
<dbReference type="Proteomes" id="UP000585665">
    <property type="component" value="Unassembled WGS sequence"/>
</dbReference>
<accession>A0A850PGT3</accession>
<keyword evidence="1" id="KW-1133">Transmembrane helix</keyword>